<feature type="signal peptide" evidence="2">
    <location>
        <begin position="1"/>
        <end position="29"/>
    </location>
</feature>
<keyword evidence="1" id="KW-0812">Transmembrane</keyword>
<keyword evidence="4" id="KW-1185">Reference proteome</keyword>
<proteinExistence type="predicted"/>
<dbReference type="Pfam" id="PF09935">
    <property type="entry name" value="DUF2167"/>
    <property type="match status" value="1"/>
</dbReference>
<accession>A0ABY6B4H0</accession>
<keyword evidence="1" id="KW-1133">Transmembrane helix</keyword>
<gene>
    <name evidence="3" type="ORF">N4261_02650</name>
</gene>
<keyword evidence="1" id="KW-0472">Membrane</keyword>
<reference evidence="3" key="1">
    <citation type="submission" date="2022-10" db="EMBL/GenBank/DDBJ databases">
        <title>Characterization and whole genome sequencing of a new Roseateles species, isolated from fresh water.</title>
        <authorList>
            <person name="Guliayeva D.Y."/>
            <person name="Akhremchuk A.E."/>
            <person name="Sikolenko M.A."/>
            <person name="Valentovich L.N."/>
            <person name="Sidarenka A.V."/>
        </authorList>
    </citation>
    <scope>NUCLEOTIDE SEQUENCE</scope>
    <source>
        <strain evidence="3">BIM B-1768</strain>
    </source>
</reference>
<feature type="chain" id="PRO_5046643670" evidence="2">
    <location>
        <begin position="30"/>
        <end position="299"/>
    </location>
</feature>
<organism evidence="3 4">
    <name type="scientific">Roseateles amylovorans</name>
    <dbReference type="NCBI Taxonomy" id="2978473"/>
    <lineage>
        <taxon>Bacteria</taxon>
        <taxon>Pseudomonadati</taxon>
        <taxon>Pseudomonadota</taxon>
        <taxon>Betaproteobacteria</taxon>
        <taxon>Burkholderiales</taxon>
        <taxon>Sphaerotilaceae</taxon>
        <taxon>Roseateles</taxon>
    </lineage>
</organism>
<evidence type="ECO:0000256" key="1">
    <source>
        <dbReference type="SAM" id="Phobius"/>
    </source>
</evidence>
<dbReference type="Proteomes" id="UP001064933">
    <property type="component" value="Chromosome"/>
</dbReference>
<evidence type="ECO:0000256" key="2">
    <source>
        <dbReference type="SAM" id="SignalP"/>
    </source>
</evidence>
<keyword evidence="2" id="KW-0732">Signal</keyword>
<evidence type="ECO:0000313" key="4">
    <source>
        <dbReference type="Proteomes" id="UP001064933"/>
    </source>
</evidence>
<name>A0ABY6B4H0_9BURK</name>
<sequence>MIKMTTRWTRALASALAFGALFMAAGAGAQTEAAEKQAFAAAKAAAKSGPQDVKLANQATLHLPAGKVFIPQPEAGHLLRAMGNPGKHEQLQGLIFPEGDGSWFATVRYEASGYIKDDDAKNWDAADMLKSYREGTEAANEERKKMGVAPMEIVGWAEQPHYAADSHRLIWAMSSRDKGAAANEPQGVNYNTYALGREGYMSLNLVTGLNELPKYKGEAQMLLGAMEFDNGKRYVDFNQSTDKVAEYGLAALVLGVGAKKLGFFAVIFAFLAKFAKVGILAALGLGGAMLKLFGRKKDA</sequence>
<evidence type="ECO:0000313" key="3">
    <source>
        <dbReference type="EMBL" id="UXH78859.1"/>
    </source>
</evidence>
<feature type="transmembrane region" description="Helical" evidence="1">
    <location>
        <begin position="261"/>
        <end position="290"/>
    </location>
</feature>
<protein>
    <submittedName>
        <fullName evidence="3">DUF2167 domain-containing protein</fullName>
    </submittedName>
</protein>
<dbReference type="EMBL" id="CP104562">
    <property type="protein sequence ID" value="UXH78859.1"/>
    <property type="molecule type" value="Genomic_DNA"/>
</dbReference>
<dbReference type="InterPro" id="IPR018682">
    <property type="entry name" value="DUF2167_membr"/>
</dbReference>